<sequence length="514" mass="56373">MALQNIRGSASLGCLPAEILFLILRIQCPDLDGPHVWVQPCGFKRSVFANFGFWTCPKLLQGSSCQLLSTSGRSKLEKYSPHIDATSFTDPFATNSNKERSVSRQEINTALLLACQLGDIDALISLAPQRAEFLPYEGSGPTPLHYLFMFDQDEKTLDVALKALLPTNGGSREHLLDMYCSTPQILDQQLPFSLIGTPLNFAVIAGSRGAVEALLRAGASPFSFKLEAGHVMSLAPRNPLQSAVSYHQADIFSALWRSCLLQPKKRSELFNEALSPEGSLFAQLCAVSPMERWILQSNAGHINQSKMVLTLVCAIWELLKSDADGPEGRTLGKRFARQIATGLEQILALDGLEVADELLNRASEIIGLFPVLFLEDDASQNSMQALLQIACQGGVTPRRSLAFIKFGARLFAGASPSLGYRALVSSIRYHNENLFALLLIDGQHFDEVDNDGKGVLWHFVESGFSRMIPMSKVLALGLDPNVANKFGETPLHCAVRNTQRWHYSTAPCQPKPKS</sequence>
<keyword evidence="2" id="KW-0040">ANK repeat</keyword>
<dbReference type="SUPFAM" id="SSF48403">
    <property type="entry name" value="Ankyrin repeat"/>
    <property type="match status" value="1"/>
</dbReference>
<evidence type="ECO:0000313" key="3">
    <source>
        <dbReference type="EMBL" id="KAF2016797.1"/>
    </source>
</evidence>
<dbReference type="Proteomes" id="UP000799778">
    <property type="component" value="Unassembled WGS sequence"/>
</dbReference>
<organism evidence="3 4">
    <name type="scientific">Aaosphaeria arxii CBS 175.79</name>
    <dbReference type="NCBI Taxonomy" id="1450172"/>
    <lineage>
        <taxon>Eukaryota</taxon>
        <taxon>Fungi</taxon>
        <taxon>Dikarya</taxon>
        <taxon>Ascomycota</taxon>
        <taxon>Pezizomycotina</taxon>
        <taxon>Dothideomycetes</taxon>
        <taxon>Pleosporomycetidae</taxon>
        <taxon>Pleosporales</taxon>
        <taxon>Pleosporales incertae sedis</taxon>
        <taxon>Aaosphaeria</taxon>
    </lineage>
</organism>
<dbReference type="RefSeq" id="XP_033385136.1">
    <property type="nucleotide sequence ID" value="XM_033521922.1"/>
</dbReference>
<dbReference type="AlphaFoldDB" id="A0A6A5XVF0"/>
<dbReference type="PANTHER" id="PTHR24203">
    <property type="entry name" value="ANKYRIN REPEAT FAMILY PROTEIN"/>
    <property type="match status" value="1"/>
</dbReference>
<reference evidence="3" key="1">
    <citation type="journal article" date="2020" name="Stud. Mycol.">
        <title>101 Dothideomycetes genomes: a test case for predicting lifestyles and emergence of pathogens.</title>
        <authorList>
            <person name="Haridas S."/>
            <person name="Albert R."/>
            <person name="Binder M."/>
            <person name="Bloem J."/>
            <person name="Labutti K."/>
            <person name="Salamov A."/>
            <person name="Andreopoulos B."/>
            <person name="Baker S."/>
            <person name="Barry K."/>
            <person name="Bills G."/>
            <person name="Bluhm B."/>
            <person name="Cannon C."/>
            <person name="Castanera R."/>
            <person name="Culley D."/>
            <person name="Daum C."/>
            <person name="Ezra D."/>
            <person name="Gonzalez J."/>
            <person name="Henrissat B."/>
            <person name="Kuo A."/>
            <person name="Liang C."/>
            <person name="Lipzen A."/>
            <person name="Lutzoni F."/>
            <person name="Magnuson J."/>
            <person name="Mondo S."/>
            <person name="Nolan M."/>
            <person name="Ohm R."/>
            <person name="Pangilinan J."/>
            <person name="Park H.-J."/>
            <person name="Ramirez L."/>
            <person name="Alfaro M."/>
            <person name="Sun H."/>
            <person name="Tritt A."/>
            <person name="Yoshinaga Y."/>
            <person name="Zwiers L.-H."/>
            <person name="Turgeon B."/>
            <person name="Goodwin S."/>
            <person name="Spatafora J."/>
            <person name="Crous P."/>
            <person name="Grigoriev I."/>
        </authorList>
    </citation>
    <scope>NUCLEOTIDE SEQUENCE</scope>
    <source>
        <strain evidence="3">CBS 175.79</strain>
    </source>
</reference>
<dbReference type="EMBL" id="ML978069">
    <property type="protein sequence ID" value="KAF2016797.1"/>
    <property type="molecule type" value="Genomic_DNA"/>
</dbReference>
<gene>
    <name evidence="3" type="ORF">BU24DRAFT_209884</name>
</gene>
<dbReference type="OrthoDB" id="4062651at2759"/>
<dbReference type="PANTHER" id="PTHR24203:SF45">
    <property type="entry name" value="ANKYRIN REPEAT DOMAIN 6"/>
    <property type="match status" value="1"/>
</dbReference>
<proteinExistence type="predicted"/>
<protein>
    <submittedName>
        <fullName evidence="3">Uncharacterized protein</fullName>
    </submittedName>
</protein>
<dbReference type="GeneID" id="54279319"/>
<evidence type="ECO:0000313" key="4">
    <source>
        <dbReference type="Proteomes" id="UP000799778"/>
    </source>
</evidence>
<evidence type="ECO:0000256" key="2">
    <source>
        <dbReference type="ARBA" id="ARBA00023043"/>
    </source>
</evidence>
<keyword evidence="1" id="KW-0677">Repeat</keyword>
<keyword evidence="4" id="KW-1185">Reference proteome</keyword>
<name>A0A6A5XVF0_9PLEO</name>
<evidence type="ECO:0000256" key="1">
    <source>
        <dbReference type="ARBA" id="ARBA00022737"/>
    </source>
</evidence>
<dbReference type="InterPro" id="IPR036770">
    <property type="entry name" value="Ankyrin_rpt-contain_sf"/>
</dbReference>
<accession>A0A6A5XVF0</accession>
<dbReference type="Gene3D" id="1.25.40.20">
    <property type="entry name" value="Ankyrin repeat-containing domain"/>
    <property type="match status" value="2"/>
</dbReference>